<dbReference type="InterPro" id="IPR021133">
    <property type="entry name" value="HEAT_type_2"/>
</dbReference>
<dbReference type="Proteomes" id="UP000317429">
    <property type="component" value="Chromosome"/>
</dbReference>
<proteinExistence type="predicted"/>
<reference evidence="2 3" key="1">
    <citation type="submission" date="2019-02" db="EMBL/GenBank/DDBJ databases">
        <title>Deep-cultivation of Planctomycetes and their phenomic and genomic characterization uncovers novel biology.</title>
        <authorList>
            <person name="Wiegand S."/>
            <person name="Jogler M."/>
            <person name="Boedeker C."/>
            <person name="Pinto D."/>
            <person name="Vollmers J."/>
            <person name="Rivas-Marin E."/>
            <person name="Kohn T."/>
            <person name="Peeters S.H."/>
            <person name="Heuer A."/>
            <person name="Rast P."/>
            <person name="Oberbeckmann S."/>
            <person name="Bunk B."/>
            <person name="Jeske O."/>
            <person name="Meyerdierks A."/>
            <person name="Storesund J.E."/>
            <person name="Kallscheuer N."/>
            <person name="Luecker S."/>
            <person name="Lage O.M."/>
            <person name="Pohl T."/>
            <person name="Merkel B.J."/>
            <person name="Hornburger P."/>
            <person name="Mueller R.-W."/>
            <person name="Bruemmer F."/>
            <person name="Labrenz M."/>
            <person name="Spormann A.M."/>
            <person name="Op den Camp H."/>
            <person name="Overmann J."/>
            <person name="Amann R."/>
            <person name="Jetten M.S.M."/>
            <person name="Mascher T."/>
            <person name="Medema M.H."/>
            <person name="Devos D.P."/>
            <person name="Kaster A.-K."/>
            <person name="Ovreas L."/>
            <person name="Rohde M."/>
            <person name="Galperin M.Y."/>
            <person name="Jogler C."/>
        </authorList>
    </citation>
    <scope>NUCLEOTIDE SEQUENCE [LARGE SCALE GENOMIC DNA]</scope>
    <source>
        <strain evidence="2 3">Pla175</strain>
    </source>
</reference>
<dbReference type="EMBL" id="CP036291">
    <property type="protein sequence ID" value="QDU89469.1"/>
    <property type="molecule type" value="Genomic_DNA"/>
</dbReference>
<evidence type="ECO:0008006" key="4">
    <source>
        <dbReference type="Google" id="ProtNLM"/>
    </source>
</evidence>
<feature type="signal peptide" evidence="1">
    <location>
        <begin position="1"/>
        <end position="21"/>
    </location>
</feature>
<dbReference type="PROSITE" id="PS50077">
    <property type="entry name" value="HEAT_REPEAT"/>
    <property type="match status" value="1"/>
</dbReference>
<organism evidence="2 3">
    <name type="scientific">Pirellulimonas nuda</name>
    <dbReference type="NCBI Taxonomy" id="2528009"/>
    <lineage>
        <taxon>Bacteria</taxon>
        <taxon>Pseudomonadati</taxon>
        <taxon>Planctomycetota</taxon>
        <taxon>Planctomycetia</taxon>
        <taxon>Pirellulales</taxon>
        <taxon>Lacipirellulaceae</taxon>
        <taxon>Pirellulimonas</taxon>
    </lineage>
</organism>
<keyword evidence="3" id="KW-1185">Reference proteome</keyword>
<dbReference type="RefSeq" id="WP_145286063.1">
    <property type="nucleotide sequence ID" value="NZ_CP036291.1"/>
</dbReference>
<dbReference type="InterPro" id="IPR011989">
    <property type="entry name" value="ARM-like"/>
</dbReference>
<sequence length="535" mass="59169" precursor="true">MNLLVRKATAWALLCSLGPFAGTVVTGEAAELRLRESQWQEILHAEQQQNEQRARGEPFTQAEIQAARSRASELSKIDAGSTFGQIQFMSMLKDPPEIARLRRLTFSLLSREQTSRLSQFDPTTASGQELLVNIISDSEAPDSVRAGAVTQLHKLRISTPEVQQAVLQLIHSDTDLDLFDAAIRSLDDIGVSADQAIPVLLQVIDDHRFLRWSAWGGPTIAQAAIGMIGCYGPDAAAAIPMLERISDPANRQLDTRPMRYRLGRIDPWRYPFTTRGETAVEPPVATLATDDPDRRRAAAQRLRTAVVWRKSSSARTALGRIDPARFPFYAWSESAIKPLVAVLSSDDADRRRAAVERLLILHDHASPVIPRLESLLDDEDAQARAAAAAVILAIRHNVRASEVLADYARSGDCRDQLLLLGWLEQHELHVDESALLLQLLRETDPQVSSRAAASLAQTARHEEEALDAMIDLYQQGTYDSQLQAMRAFYAFGPELILQVKPTIEEAAQQEGDVGYVAKGVQRRKFRGSTAASPQK</sequence>
<evidence type="ECO:0000313" key="2">
    <source>
        <dbReference type="EMBL" id="QDU89469.1"/>
    </source>
</evidence>
<dbReference type="AlphaFoldDB" id="A0A518DDC0"/>
<keyword evidence="1" id="KW-0732">Signal</keyword>
<feature type="chain" id="PRO_5022140728" description="HEAT repeat protein" evidence="1">
    <location>
        <begin position="22"/>
        <end position="535"/>
    </location>
</feature>
<evidence type="ECO:0000256" key="1">
    <source>
        <dbReference type="SAM" id="SignalP"/>
    </source>
</evidence>
<accession>A0A518DDC0</accession>
<dbReference type="KEGG" id="pnd:Pla175_28590"/>
<dbReference type="InterPro" id="IPR016024">
    <property type="entry name" value="ARM-type_fold"/>
</dbReference>
<dbReference type="SUPFAM" id="SSF48371">
    <property type="entry name" value="ARM repeat"/>
    <property type="match status" value="2"/>
</dbReference>
<dbReference type="Gene3D" id="1.25.10.10">
    <property type="entry name" value="Leucine-rich Repeat Variant"/>
    <property type="match status" value="2"/>
</dbReference>
<evidence type="ECO:0000313" key="3">
    <source>
        <dbReference type="Proteomes" id="UP000317429"/>
    </source>
</evidence>
<protein>
    <recommendedName>
        <fullName evidence="4">HEAT repeat protein</fullName>
    </recommendedName>
</protein>
<gene>
    <name evidence="2" type="ORF">Pla175_28590</name>
</gene>
<name>A0A518DDC0_9BACT</name>